<organism evidence="3 4">
    <name type="scientific">Aquirufa regiilacus</name>
    <dbReference type="NCBI Taxonomy" id="3024868"/>
    <lineage>
        <taxon>Bacteria</taxon>
        <taxon>Pseudomonadati</taxon>
        <taxon>Bacteroidota</taxon>
        <taxon>Cytophagia</taxon>
        <taxon>Cytophagales</taxon>
        <taxon>Flectobacillaceae</taxon>
        <taxon>Aquirufa</taxon>
    </lineage>
</organism>
<feature type="domain" description="Protein SirB1 N-terminal" evidence="2">
    <location>
        <begin position="125"/>
        <end position="274"/>
    </location>
</feature>
<name>A0ABU3TQ34_9BACT</name>
<keyword evidence="4" id="KW-1185">Reference proteome</keyword>
<evidence type="ECO:0000256" key="1">
    <source>
        <dbReference type="ARBA" id="ARBA00007100"/>
    </source>
</evidence>
<evidence type="ECO:0000259" key="2">
    <source>
        <dbReference type="Pfam" id="PF13369"/>
    </source>
</evidence>
<dbReference type="PANTHER" id="PTHR31350">
    <property type="entry name" value="SI:DKEY-261L7.2"/>
    <property type="match status" value="1"/>
</dbReference>
<dbReference type="Pfam" id="PF13369">
    <property type="entry name" value="Transglut_core2"/>
    <property type="match status" value="1"/>
</dbReference>
<dbReference type="RefSeq" id="WP_315576470.1">
    <property type="nucleotide sequence ID" value="NZ_JARDXH010000004.1"/>
</dbReference>
<accession>A0ABU3TQ34</accession>
<gene>
    <name evidence="3" type="ORF">PQG45_02875</name>
</gene>
<protein>
    <submittedName>
        <fullName evidence="3">Transglutaminase-like domain-containing protein</fullName>
    </submittedName>
</protein>
<dbReference type="PANTHER" id="PTHR31350:SF21">
    <property type="entry name" value="F-BOX ONLY PROTEIN 21"/>
    <property type="match status" value="1"/>
</dbReference>
<evidence type="ECO:0000313" key="3">
    <source>
        <dbReference type="EMBL" id="MDU0807976.1"/>
    </source>
</evidence>
<evidence type="ECO:0000313" key="4">
    <source>
        <dbReference type="Proteomes" id="UP001249959"/>
    </source>
</evidence>
<dbReference type="Proteomes" id="UP001249959">
    <property type="component" value="Unassembled WGS sequence"/>
</dbReference>
<proteinExistence type="inferred from homology"/>
<sequence length="300" mass="34693">MGIMLAAFGTRNKLPIFAHQNAVMEEPAIKAMIQLLDDSDQEVVEMVEAKMRSLGPQIIPILENEWENLSLNPLVQSKLENMIHDFQLDSTKQRLLEWKERGSMDLLEGMWIVATYRFPEYSLAQLKADMDQLYFEVWPQIRENLHPMDQLKIINGVLFDQLKFGANTKNFHAANNSFLNVVLETKKGNPISLCVIYMWIAQKLGLPVYGVNLPNLFVLTYKKDEVQCYINVFNKGLIFNKVDIDNYLAQLNLTPNEVYYQPCTNLEIIRRVLRNLIMAYEKAGDDSHKDELTDMIESLD</sequence>
<reference evidence="3 4" key="1">
    <citation type="submission" date="2023-09" db="EMBL/GenBank/DDBJ databases">
        <title>Aquirufa genomes.</title>
        <authorList>
            <person name="Pitt A."/>
        </authorList>
    </citation>
    <scope>NUCLEOTIDE SEQUENCE [LARGE SCALE GENOMIC DNA]</scope>
    <source>
        <strain evidence="3 4">LEOWEIH-7C</strain>
    </source>
</reference>
<comment type="caution">
    <text evidence="3">The sequence shown here is derived from an EMBL/GenBank/DDBJ whole genome shotgun (WGS) entry which is preliminary data.</text>
</comment>
<dbReference type="InterPro" id="IPR032698">
    <property type="entry name" value="SirB1_N"/>
</dbReference>
<dbReference type="EMBL" id="JAVNWW010000001">
    <property type="protein sequence ID" value="MDU0807976.1"/>
    <property type="molecule type" value="Genomic_DNA"/>
</dbReference>
<comment type="similarity">
    <text evidence="1">Belongs to the UPF0162 family.</text>
</comment>